<keyword evidence="5 7" id="KW-1133">Transmembrane helix</keyword>
<feature type="transmembrane region" description="Helical" evidence="7">
    <location>
        <begin position="212"/>
        <end position="235"/>
    </location>
</feature>
<feature type="transmembrane region" description="Helical" evidence="7">
    <location>
        <begin position="241"/>
        <end position="259"/>
    </location>
</feature>
<sequence>MTLTLLLLAIVLLLLVRVPVAAALLLPCFGYILLADGITMGIALQKVASLLNSFALLAVPLFILVGFIANAAGMADRMVHALHAVFGGVRGSLGYVNVAGSLMFSWMSGSSTADAAAMGSVMVPSMRKNGYPAGFAAGLTGAASMIGPVMPPSVGAVVYAVLSGSSVGGVLLAGVLPAVVLAAGLCLYVFLYTRKRPELVTEPLPRGQRLPAVAGALPVLAAPVILLGGILGGVFTPTEAAGVAALYLILLSVGARWLSWRGLYQALVGTASTTGRVMFIAAAGGLFSYVLVREGAPAQAAEAILAITDSQVIFLLLMNLLLLVIGMVLEPASALLVTVPVILPIALEFGVDPLQLGVIMVLNLTIGLLTPPVGLVLYVLTSVGQLSFRDVVRGTSPLLIPLIFVLLTITYIPELSTIIPELAGL</sequence>
<keyword evidence="2" id="KW-1003">Cell membrane</keyword>
<keyword evidence="10" id="KW-1185">Reference proteome</keyword>
<feature type="domain" description="TRAP C4-dicarboxylate transport system permease DctM subunit" evidence="8">
    <location>
        <begin position="8"/>
        <end position="415"/>
    </location>
</feature>
<evidence type="ECO:0000256" key="1">
    <source>
        <dbReference type="ARBA" id="ARBA00004429"/>
    </source>
</evidence>
<feature type="transmembrane region" description="Helical" evidence="7">
    <location>
        <begin position="47"/>
        <end position="69"/>
    </location>
</feature>
<proteinExistence type="predicted"/>
<evidence type="ECO:0000256" key="3">
    <source>
        <dbReference type="ARBA" id="ARBA00022519"/>
    </source>
</evidence>
<comment type="caution">
    <text evidence="9">The sequence shown here is derived from an EMBL/GenBank/DDBJ whole genome shotgun (WGS) entry which is preliminary data.</text>
</comment>
<evidence type="ECO:0000259" key="8">
    <source>
        <dbReference type="Pfam" id="PF06808"/>
    </source>
</evidence>
<dbReference type="GO" id="GO:0022857">
    <property type="term" value="F:transmembrane transporter activity"/>
    <property type="evidence" value="ECO:0007669"/>
    <property type="project" value="TreeGrafter"/>
</dbReference>
<evidence type="ECO:0000256" key="2">
    <source>
        <dbReference type="ARBA" id="ARBA00022475"/>
    </source>
</evidence>
<evidence type="ECO:0000313" key="10">
    <source>
        <dbReference type="Proteomes" id="UP000294911"/>
    </source>
</evidence>
<dbReference type="InterPro" id="IPR010656">
    <property type="entry name" value="DctM"/>
</dbReference>
<protein>
    <submittedName>
        <fullName evidence="9">Tripartite ATP-independent transporter DctM subunit</fullName>
    </submittedName>
</protein>
<dbReference type="RefSeq" id="WP_132879301.1">
    <property type="nucleotide sequence ID" value="NZ_SLXQ01000012.1"/>
</dbReference>
<evidence type="ECO:0000256" key="7">
    <source>
        <dbReference type="SAM" id="Phobius"/>
    </source>
</evidence>
<feature type="transmembrane region" description="Helical" evidence="7">
    <location>
        <begin position="357"/>
        <end position="379"/>
    </location>
</feature>
<comment type="subcellular location">
    <subcellularLocation>
        <location evidence="1">Cell inner membrane</location>
        <topology evidence="1">Multi-pass membrane protein</topology>
    </subcellularLocation>
</comment>
<dbReference type="Proteomes" id="UP000294911">
    <property type="component" value="Unassembled WGS sequence"/>
</dbReference>
<dbReference type="GO" id="GO:0005886">
    <property type="term" value="C:plasma membrane"/>
    <property type="evidence" value="ECO:0007669"/>
    <property type="project" value="UniProtKB-SubCell"/>
</dbReference>
<dbReference type="PANTHER" id="PTHR33362:SF3">
    <property type="entry name" value="SIALIC ACID TRAP TRANSPORTER PERMEASE PROTEIN SIAT"/>
    <property type="match status" value="1"/>
</dbReference>
<reference evidence="9 10" key="1">
    <citation type="submission" date="2019-03" db="EMBL/GenBank/DDBJ databases">
        <title>Genomic Encyclopedia of Type Strains, Phase IV (KMG-IV): sequencing the most valuable type-strain genomes for metagenomic binning, comparative biology and taxonomic classification.</title>
        <authorList>
            <person name="Goeker M."/>
        </authorList>
    </citation>
    <scope>NUCLEOTIDE SEQUENCE [LARGE SCALE GENOMIC DNA]</scope>
    <source>
        <strain evidence="9 10">DSM 45765</strain>
    </source>
</reference>
<dbReference type="NCBIfam" id="TIGR00786">
    <property type="entry name" value="dctM"/>
    <property type="match status" value="1"/>
</dbReference>
<keyword evidence="6 7" id="KW-0472">Membrane</keyword>
<dbReference type="PIRSF" id="PIRSF006066">
    <property type="entry name" value="HI0050"/>
    <property type="match status" value="1"/>
</dbReference>
<feature type="transmembrane region" description="Helical" evidence="7">
    <location>
        <begin position="170"/>
        <end position="191"/>
    </location>
</feature>
<keyword evidence="4 7" id="KW-0812">Transmembrane</keyword>
<evidence type="ECO:0000256" key="6">
    <source>
        <dbReference type="ARBA" id="ARBA00023136"/>
    </source>
</evidence>
<dbReference type="OrthoDB" id="9777699at2"/>
<feature type="transmembrane region" description="Helical" evidence="7">
    <location>
        <begin position="303"/>
        <end position="325"/>
    </location>
</feature>
<dbReference type="EMBL" id="SLXQ01000012">
    <property type="protein sequence ID" value="TCP47339.1"/>
    <property type="molecule type" value="Genomic_DNA"/>
</dbReference>
<dbReference type="Pfam" id="PF06808">
    <property type="entry name" value="DctM"/>
    <property type="match status" value="1"/>
</dbReference>
<feature type="transmembrane region" description="Helical" evidence="7">
    <location>
        <begin position="266"/>
        <end position="291"/>
    </location>
</feature>
<dbReference type="InterPro" id="IPR004681">
    <property type="entry name" value="TRAP_DctM"/>
</dbReference>
<feature type="transmembrane region" description="Helical" evidence="7">
    <location>
        <begin position="391"/>
        <end position="412"/>
    </location>
</feature>
<organism evidence="9 10">
    <name type="scientific">Tamaricihabitans halophyticus</name>
    <dbReference type="NCBI Taxonomy" id="1262583"/>
    <lineage>
        <taxon>Bacteria</taxon>
        <taxon>Bacillati</taxon>
        <taxon>Actinomycetota</taxon>
        <taxon>Actinomycetes</taxon>
        <taxon>Pseudonocardiales</taxon>
        <taxon>Pseudonocardiaceae</taxon>
        <taxon>Tamaricihabitans</taxon>
    </lineage>
</organism>
<evidence type="ECO:0000256" key="5">
    <source>
        <dbReference type="ARBA" id="ARBA00022989"/>
    </source>
</evidence>
<keyword evidence="3" id="KW-0997">Cell inner membrane</keyword>
<gene>
    <name evidence="9" type="ORF">EV191_112135</name>
</gene>
<accession>A0A4R2QF86</accession>
<dbReference type="AlphaFoldDB" id="A0A4R2QF86"/>
<name>A0A4R2QF86_9PSEU</name>
<dbReference type="PANTHER" id="PTHR33362">
    <property type="entry name" value="SIALIC ACID TRAP TRANSPORTER PERMEASE PROTEIN SIAT-RELATED"/>
    <property type="match status" value="1"/>
</dbReference>
<evidence type="ECO:0000256" key="4">
    <source>
        <dbReference type="ARBA" id="ARBA00022692"/>
    </source>
</evidence>
<evidence type="ECO:0000313" key="9">
    <source>
        <dbReference type="EMBL" id="TCP47339.1"/>
    </source>
</evidence>